<dbReference type="InterPro" id="IPR006439">
    <property type="entry name" value="HAD-SF_hydro_IA"/>
</dbReference>
<feature type="compositionally biased region" description="Basic residues" evidence="1">
    <location>
        <begin position="68"/>
        <end position="95"/>
    </location>
</feature>
<comment type="caution">
    <text evidence="2">The sequence shown here is derived from an EMBL/GenBank/DDBJ whole genome shotgun (WGS) entry which is preliminary data.</text>
</comment>
<dbReference type="Proteomes" id="UP000298173">
    <property type="component" value="Unassembled WGS sequence"/>
</dbReference>
<dbReference type="Pfam" id="PF00702">
    <property type="entry name" value="Hydrolase"/>
    <property type="match status" value="1"/>
</dbReference>
<keyword evidence="3" id="KW-1185">Reference proteome</keyword>
<feature type="compositionally biased region" description="Low complexity" evidence="1">
    <location>
        <begin position="96"/>
        <end position="106"/>
    </location>
</feature>
<evidence type="ECO:0008006" key="4">
    <source>
        <dbReference type="Google" id="ProtNLM"/>
    </source>
</evidence>
<dbReference type="Gene3D" id="3.40.50.1000">
    <property type="entry name" value="HAD superfamily/HAD-like"/>
    <property type="match status" value="1"/>
</dbReference>
<reference evidence="2 3" key="1">
    <citation type="submission" date="2019-03" db="EMBL/GenBank/DDBJ databases">
        <title>Genomics of glacier-inhabiting Cryobacterium strains.</title>
        <authorList>
            <person name="Liu Q."/>
            <person name="Xin Y.-H."/>
        </authorList>
    </citation>
    <scope>NUCLEOTIDE SEQUENCE [LARGE SCALE GENOMIC DNA]</scope>
    <source>
        <strain evidence="2 3">HLT2-23</strain>
    </source>
</reference>
<name>A0A4R8V1E4_9MICO</name>
<dbReference type="PANTHER" id="PTHR43481:SF4">
    <property type="entry name" value="GLYCEROL-1-PHOSPHATE PHOSPHOHYDROLASE 1-RELATED"/>
    <property type="match status" value="1"/>
</dbReference>
<dbReference type="NCBIfam" id="TIGR01509">
    <property type="entry name" value="HAD-SF-IA-v3"/>
    <property type="match status" value="1"/>
</dbReference>
<dbReference type="Gene3D" id="1.10.150.240">
    <property type="entry name" value="Putative phosphatase, domain 2"/>
    <property type="match status" value="1"/>
</dbReference>
<proteinExistence type="predicted"/>
<dbReference type="GO" id="GO:0050308">
    <property type="term" value="F:sugar-phosphatase activity"/>
    <property type="evidence" value="ECO:0007669"/>
    <property type="project" value="TreeGrafter"/>
</dbReference>
<evidence type="ECO:0000313" key="2">
    <source>
        <dbReference type="EMBL" id="TFB75184.1"/>
    </source>
</evidence>
<sequence length="345" mass="37176">MDARIARKHSHRPRVHQRQRAHPGRPAAGREPESRPHQARRNGCRHHRRAHRRPRPAGGPRTGEIRPARRGRPPRRRRGSGRRCPRSGHRSRSARAARGAPRNGNHTVSIAGLASEIGNYSIDGLLFDCDGVLVNSDEAAAAAWNEWAVEYAPGFDFDRDIIHGRPARETIAELVPAADVHRADHALMLREVETAPLVRALPGARDLLLALPTGCFTIVTSAVAVVARARLQAAGLPCPVGLVTFDDVARGKPAPDPYRLGVERLGIDPRRAVVFEDADAGVESALAAHIGLTVGIGARGLDTRATLVLADLSGIRFDGTLLYLGGAVQLRADPAHAAPTQSQTE</sequence>
<organism evidence="2 3">
    <name type="scientific">Cryobacterium glaciale</name>
    <dbReference type="NCBI Taxonomy" id="1259145"/>
    <lineage>
        <taxon>Bacteria</taxon>
        <taxon>Bacillati</taxon>
        <taxon>Actinomycetota</taxon>
        <taxon>Actinomycetes</taxon>
        <taxon>Micrococcales</taxon>
        <taxon>Microbacteriaceae</taxon>
        <taxon>Cryobacterium</taxon>
    </lineage>
</organism>
<dbReference type="InterPro" id="IPR023198">
    <property type="entry name" value="PGP-like_dom2"/>
</dbReference>
<dbReference type="EMBL" id="SOEY01000008">
    <property type="protein sequence ID" value="TFB75184.1"/>
    <property type="molecule type" value="Genomic_DNA"/>
</dbReference>
<feature type="compositionally biased region" description="Basic residues" evidence="1">
    <location>
        <begin position="37"/>
        <end position="55"/>
    </location>
</feature>
<feature type="compositionally biased region" description="Basic residues" evidence="1">
    <location>
        <begin position="1"/>
        <end position="23"/>
    </location>
</feature>
<dbReference type="SFLD" id="SFLDG01129">
    <property type="entry name" value="C1.5:_HAD__Beta-PGM__Phosphata"/>
    <property type="match status" value="1"/>
</dbReference>
<evidence type="ECO:0000313" key="3">
    <source>
        <dbReference type="Proteomes" id="UP000298173"/>
    </source>
</evidence>
<dbReference type="SUPFAM" id="SSF56784">
    <property type="entry name" value="HAD-like"/>
    <property type="match status" value="1"/>
</dbReference>
<dbReference type="SFLD" id="SFLDS00003">
    <property type="entry name" value="Haloacid_Dehalogenase"/>
    <property type="match status" value="1"/>
</dbReference>
<evidence type="ECO:0000256" key="1">
    <source>
        <dbReference type="SAM" id="MobiDB-lite"/>
    </source>
</evidence>
<feature type="region of interest" description="Disordered" evidence="1">
    <location>
        <begin position="1"/>
        <end position="106"/>
    </location>
</feature>
<dbReference type="InterPro" id="IPR036412">
    <property type="entry name" value="HAD-like_sf"/>
</dbReference>
<gene>
    <name evidence="2" type="ORF">E3O06_04920</name>
</gene>
<dbReference type="PANTHER" id="PTHR43481">
    <property type="entry name" value="FRUCTOSE-1-PHOSPHATE PHOSPHATASE"/>
    <property type="match status" value="1"/>
</dbReference>
<dbReference type="OrthoDB" id="9800058at2"/>
<protein>
    <recommendedName>
        <fullName evidence="4">HAD family hydrolase</fullName>
    </recommendedName>
</protein>
<accession>A0A4R8V1E4</accession>
<dbReference type="InterPro" id="IPR051806">
    <property type="entry name" value="HAD-like_SPP"/>
</dbReference>
<dbReference type="AlphaFoldDB" id="A0A4R8V1E4"/>
<dbReference type="InterPro" id="IPR023214">
    <property type="entry name" value="HAD_sf"/>
</dbReference>